<evidence type="ECO:0000256" key="9">
    <source>
        <dbReference type="ARBA" id="ARBA00023136"/>
    </source>
</evidence>
<keyword evidence="7 11" id="KW-1133">Transmembrane helix</keyword>
<dbReference type="PANTHER" id="PTHR11214">
    <property type="entry name" value="BETA-1,3-N-ACETYLGLUCOSAMINYLTRANSFERASE"/>
    <property type="match status" value="1"/>
</dbReference>
<dbReference type="KEGG" id="cvn:111118222"/>
<dbReference type="Pfam" id="PF01762">
    <property type="entry name" value="Galactosyl_T"/>
    <property type="match status" value="1"/>
</dbReference>
<dbReference type="PANTHER" id="PTHR11214:SF349">
    <property type="entry name" value="BETA-1,3-GALACTOSYLTRANSFERASE BRN"/>
    <property type="match status" value="1"/>
</dbReference>
<dbReference type="GO" id="GO:0006493">
    <property type="term" value="P:protein O-linked glycosylation"/>
    <property type="evidence" value="ECO:0007669"/>
    <property type="project" value="TreeGrafter"/>
</dbReference>
<keyword evidence="8 11" id="KW-0333">Golgi apparatus</keyword>
<dbReference type="GO" id="GO:0000139">
    <property type="term" value="C:Golgi membrane"/>
    <property type="evidence" value="ECO:0007669"/>
    <property type="project" value="UniProtKB-SubCell"/>
</dbReference>
<dbReference type="OrthoDB" id="6052873at2759"/>
<dbReference type="AlphaFoldDB" id="A0A8B8CDM7"/>
<dbReference type="GeneID" id="111118222"/>
<reference evidence="13" key="1">
    <citation type="submission" date="2025-08" db="UniProtKB">
        <authorList>
            <consortium name="RefSeq"/>
        </authorList>
    </citation>
    <scope>IDENTIFICATION</scope>
    <source>
        <tissue evidence="13">Whole sample</tissue>
    </source>
</reference>
<keyword evidence="6 11" id="KW-0735">Signal-anchor</keyword>
<protein>
    <recommendedName>
        <fullName evidence="11">Hexosyltransferase</fullName>
        <ecNumber evidence="11">2.4.1.-</ecNumber>
    </recommendedName>
</protein>
<evidence type="ECO:0000256" key="3">
    <source>
        <dbReference type="ARBA" id="ARBA00022676"/>
    </source>
</evidence>
<evidence type="ECO:0000313" key="12">
    <source>
        <dbReference type="Proteomes" id="UP000694844"/>
    </source>
</evidence>
<keyword evidence="3 11" id="KW-0328">Glycosyltransferase</keyword>
<accession>A0A8B8CDM7</accession>
<evidence type="ECO:0000256" key="4">
    <source>
        <dbReference type="ARBA" id="ARBA00022679"/>
    </source>
</evidence>
<keyword evidence="12" id="KW-1185">Reference proteome</keyword>
<evidence type="ECO:0000256" key="2">
    <source>
        <dbReference type="ARBA" id="ARBA00008661"/>
    </source>
</evidence>
<dbReference type="InterPro" id="IPR002659">
    <property type="entry name" value="Glyco_trans_31"/>
</dbReference>
<keyword evidence="10" id="KW-0325">Glycoprotein</keyword>
<feature type="transmembrane region" description="Helical" evidence="11">
    <location>
        <begin position="21"/>
        <end position="38"/>
    </location>
</feature>
<dbReference type="RefSeq" id="XP_022313269.1">
    <property type="nucleotide sequence ID" value="XM_022457561.1"/>
</dbReference>
<evidence type="ECO:0000256" key="6">
    <source>
        <dbReference type="ARBA" id="ARBA00022968"/>
    </source>
</evidence>
<name>A0A8B8CDM7_CRAVI</name>
<evidence type="ECO:0000256" key="7">
    <source>
        <dbReference type="ARBA" id="ARBA00022989"/>
    </source>
</evidence>
<keyword evidence="9 11" id="KW-0472">Membrane</keyword>
<dbReference type="GO" id="GO:0016758">
    <property type="term" value="F:hexosyltransferase activity"/>
    <property type="evidence" value="ECO:0007669"/>
    <property type="project" value="InterPro"/>
</dbReference>
<keyword evidence="4" id="KW-0808">Transferase</keyword>
<dbReference type="GO" id="GO:0008194">
    <property type="term" value="F:UDP-glycosyltransferase activity"/>
    <property type="evidence" value="ECO:0007669"/>
    <property type="project" value="TreeGrafter"/>
</dbReference>
<comment type="subcellular location">
    <subcellularLocation>
        <location evidence="1 11">Golgi apparatus membrane</location>
        <topology evidence="1 11">Single-pass type II membrane protein</topology>
    </subcellularLocation>
</comment>
<dbReference type="Proteomes" id="UP000694844">
    <property type="component" value="Chromosome 2"/>
</dbReference>
<evidence type="ECO:0000256" key="1">
    <source>
        <dbReference type="ARBA" id="ARBA00004323"/>
    </source>
</evidence>
<evidence type="ECO:0000256" key="5">
    <source>
        <dbReference type="ARBA" id="ARBA00022692"/>
    </source>
</evidence>
<evidence type="ECO:0000256" key="8">
    <source>
        <dbReference type="ARBA" id="ARBA00023034"/>
    </source>
</evidence>
<dbReference type="EC" id="2.4.1.-" evidence="11"/>
<dbReference type="FunFam" id="3.90.550.50:FF:000001">
    <property type="entry name" value="Hexosyltransferase"/>
    <property type="match status" value="1"/>
</dbReference>
<comment type="similarity">
    <text evidence="2 11">Belongs to the glycosyltransferase 31 family.</text>
</comment>
<dbReference type="Gene3D" id="3.90.550.50">
    <property type="match status" value="1"/>
</dbReference>
<evidence type="ECO:0000256" key="10">
    <source>
        <dbReference type="ARBA" id="ARBA00023180"/>
    </source>
</evidence>
<evidence type="ECO:0000313" key="13">
    <source>
        <dbReference type="RefSeq" id="XP_022313269.1"/>
    </source>
</evidence>
<sequence>MKCFILLQKRRTLQRKVLKSCFVLFGISVWIYVTAFVLKGTSLKENRRLKSDRINTQNLEHTEPNSAFYAAENLTVNRGSNSEKESTVLLKAWPTLDFGEIHNMKLSFDSRQYPLTVNFQELVRAVLSGKAVKNKIINTHPFRYEHTANNTCTGKQLQLVVLVKSKPSNFKMRSAIRSTWGNLTNQDTAIVFLLGHEDAFISNIAMESAIHRDIVQEDFVDSLKSRTLKMVMAFNWVYKFCSNAKFILLVEDDTFINLGNIKRYIKRTSVKRGLLAGYLTRNSSPYRDEGSKWFVSLEEYPFVKYPPYLGEFFILMSQDVARSLSIAIPFVKPLPLDNIFLGIVAAKLNIKPRGCPGLVRDFHKSPSLVNSNISFKSVLGYHSISSPESLKVTWDLYKRLPKI</sequence>
<organism evidence="12 13">
    <name type="scientific">Crassostrea virginica</name>
    <name type="common">Eastern oyster</name>
    <dbReference type="NCBI Taxonomy" id="6565"/>
    <lineage>
        <taxon>Eukaryota</taxon>
        <taxon>Metazoa</taxon>
        <taxon>Spiralia</taxon>
        <taxon>Lophotrochozoa</taxon>
        <taxon>Mollusca</taxon>
        <taxon>Bivalvia</taxon>
        <taxon>Autobranchia</taxon>
        <taxon>Pteriomorphia</taxon>
        <taxon>Ostreida</taxon>
        <taxon>Ostreoidea</taxon>
        <taxon>Ostreidae</taxon>
        <taxon>Crassostrea</taxon>
    </lineage>
</organism>
<evidence type="ECO:0000256" key="11">
    <source>
        <dbReference type="RuleBase" id="RU363063"/>
    </source>
</evidence>
<keyword evidence="5 11" id="KW-0812">Transmembrane</keyword>
<proteinExistence type="inferred from homology"/>
<gene>
    <name evidence="13" type="primary">LOC111118222</name>
</gene>